<dbReference type="AlphaFoldDB" id="A0ABD5F8C2"/>
<organism evidence="2 3">
    <name type="scientific">Enterococcus avium</name>
    <name type="common">Streptococcus avium</name>
    <dbReference type="NCBI Taxonomy" id="33945"/>
    <lineage>
        <taxon>Bacteria</taxon>
        <taxon>Bacillati</taxon>
        <taxon>Bacillota</taxon>
        <taxon>Bacilli</taxon>
        <taxon>Lactobacillales</taxon>
        <taxon>Enterococcaceae</taxon>
        <taxon>Enterococcus</taxon>
    </lineage>
</organism>
<comment type="caution">
    <text evidence="2">The sequence shown here is derived from an EMBL/GenBank/DDBJ whole genome shotgun (WGS) entry which is preliminary data.</text>
</comment>
<keyword evidence="1" id="KW-0472">Membrane</keyword>
<evidence type="ECO:0000256" key="1">
    <source>
        <dbReference type="SAM" id="Phobius"/>
    </source>
</evidence>
<sequence>MKIEEKYTLKKPFAISYYLLLFIGFLLTIGRWLSVPIPGFVVINAEIHSHISNFSLSLIFYLSIGTFWLLSDVKFRYITILGGVLLAGNLLCETLMGFMNTPDIIDALYGAVGTLIAFVYLIAAFKSGLVPAKSKETD</sequence>
<evidence type="ECO:0008006" key="4">
    <source>
        <dbReference type="Google" id="ProtNLM"/>
    </source>
</evidence>
<dbReference type="EMBL" id="JARPWY010000016">
    <property type="protein sequence ID" value="MDT2514146.1"/>
    <property type="molecule type" value="Genomic_DNA"/>
</dbReference>
<feature type="transmembrane region" description="Helical" evidence="1">
    <location>
        <begin position="104"/>
        <end position="125"/>
    </location>
</feature>
<dbReference type="Proteomes" id="UP001264335">
    <property type="component" value="Unassembled WGS sequence"/>
</dbReference>
<evidence type="ECO:0000313" key="2">
    <source>
        <dbReference type="EMBL" id="MDT2514146.1"/>
    </source>
</evidence>
<feature type="transmembrane region" description="Helical" evidence="1">
    <location>
        <begin position="53"/>
        <end position="70"/>
    </location>
</feature>
<feature type="transmembrane region" description="Helical" evidence="1">
    <location>
        <begin position="12"/>
        <end position="33"/>
    </location>
</feature>
<name>A0ABD5F8C2_ENTAV</name>
<gene>
    <name evidence="2" type="ORF">P7D79_07830</name>
</gene>
<evidence type="ECO:0000313" key="3">
    <source>
        <dbReference type="Proteomes" id="UP001264335"/>
    </source>
</evidence>
<keyword evidence="1" id="KW-1133">Transmembrane helix</keyword>
<reference evidence="2 3" key="1">
    <citation type="submission" date="2023-03" db="EMBL/GenBank/DDBJ databases">
        <authorList>
            <person name="Shen W."/>
            <person name="Cai J."/>
        </authorList>
    </citation>
    <scope>NUCLEOTIDE SEQUENCE [LARGE SCALE GENOMIC DNA]</scope>
    <source>
        <strain evidence="2 3">Y2</strain>
    </source>
</reference>
<dbReference type="RefSeq" id="WP_311871759.1">
    <property type="nucleotide sequence ID" value="NZ_JARPVY010000011.1"/>
</dbReference>
<protein>
    <recommendedName>
        <fullName evidence="4">VanZ-like domain-containing protein</fullName>
    </recommendedName>
</protein>
<accession>A0ABD5F8C2</accession>
<proteinExistence type="predicted"/>
<feature type="transmembrane region" description="Helical" evidence="1">
    <location>
        <begin position="77"/>
        <end position="98"/>
    </location>
</feature>
<keyword evidence="1" id="KW-0812">Transmembrane</keyword>